<sequence>MLEMGTIVHKLKMPASTSLIEDIKKLVAKKTGASITFSTINQNC</sequence>
<dbReference type="Proteomes" id="UP000270094">
    <property type="component" value="Unassembled WGS sequence"/>
</dbReference>
<protein>
    <submittedName>
        <fullName evidence="1">Uncharacterized protein</fullName>
    </submittedName>
</protein>
<keyword evidence="2" id="KW-1185">Reference proteome</keyword>
<accession>A0A3P7JPL7</accession>
<organism evidence="1 2">
    <name type="scientific">Strongylus vulgaris</name>
    <name type="common">Blood worm</name>
    <dbReference type="NCBI Taxonomy" id="40348"/>
    <lineage>
        <taxon>Eukaryota</taxon>
        <taxon>Metazoa</taxon>
        <taxon>Ecdysozoa</taxon>
        <taxon>Nematoda</taxon>
        <taxon>Chromadorea</taxon>
        <taxon>Rhabditida</taxon>
        <taxon>Rhabditina</taxon>
        <taxon>Rhabditomorpha</taxon>
        <taxon>Strongyloidea</taxon>
        <taxon>Strongylidae</taxon>
        <taxon>Strongylus</taxon>
    </lineage>
</organism>
<feature type="non-terminal residue" evidence="1">
    <location>
        <position position="44"/>
    </location>
</feature>
<reference evidence="1 2" key="1">
    <citation type="submission" date="2018-11" db="EMBL/GenBank/DDBJ databases">
        <authorList>
            <consortium name="Pathogen Informatics"/>
        </authorList>
    </citation>
    <scope>NUCLEOTIDE SEQUENCE [LARGE SCALE GENOMIC DNA]</scope>
</reference>
<dbReference type="EMBL" id="UYYB01115381">
    <property type="protein sequence ID" value="VDM81959.1"/>
    <property type="molecule type" value="Genomic_DNA"/>
</dbReference>
<evidence type="ECO:0000313" key="1">
    <source>
        <dbReference type="EMBL" id="VDM81959.1"/>
    </source>
</evidence>
<name>A0A3P7JPL7_STRVU</name>
<proteinExistence type="predicted"/>
<gene>
    <name evidence="1" type="ORF">SVUK_LOCUS16957</name>
</gene>
<evidence type="ECO:0000313" key="2">
    <source>
        <dbReference type="Proteomes" id="UP000270094"/>
    </source>
</evidence>
<dbReference type="AlphaFoldDB" id="A0A3P7JPL7"/>